<dbReference type="PANTHER" id="PTHR36115:SF4">
    <property type="entry name" value="MEMBRANE PROTEIN"/>
    <property type="match status" value="1"/>
</dbReference>
<accession>A0A2U9T3L6</accession>
<evidence type="ECO:0000259" key="7">
    <source>
        <dbReference type="Pfam" id="PF06271"/>
    </source>
</evidence>
<dbReference type="InterPro" id="IPR010432">
    <property type="entry name" value="RDD"/>
</dbReference>
<evidence type="ECO:0000313" key="8">
    <source>
        <dbReference type="EMBL" id="AWV05965.1"/>
    </source>
</evidence>
<dbReference type="KEGG" id="lmb:C9I47_0239"/>
<dbReference type="EMBL" id="CP029843">
    <property type="protein sequence ID" value="AWV05965.1"/>
    <property type="molecule type" value="Genomic_DNA"/>
</dbReference>
<dbReference type="Proteomes" id="UP000249447">
    <property type="component" value="Chromosome"/>
</dbReference>
<dbReference type="RefSeq" id="WP_111265153.1">
    <property type="nucleotide sequence ID" value="NZ_CP029843.1"/>
</dbReference>
<keyword evidence="2" id="KW-1003">Cell membrane</keyword>
<feature type="transmembrane region" description="Helical" evidence="6">
    <location>
        <begin position="143"/>
        <end position="163"/>
    </location>
</feature>
<evidence type="ECO:0000256" key="5">
    <source>
        <dbReference type="ARBA" id="ARBA00023136"/>
    </source>
</evidence>
<feature type="transmembrane region" description="Helical" evidence="6">
    <location>
        <begin position="12"/>
        <end position="31"/>
    </location>
</feature>
<dbReference type="GO" id="GO:0005886">
    <property type="term" value="C:plasma membrane"/>
    <property type="evidence" value="ECO:0007669"/>
    <property type="project" value="UniProtKB-SubCell"/>
</dbReference>
<evidence type="ECO:0000256" key="4">
    <source>
        <dbReference type="ARBA" id="ARBA00022989"/>
    </source>
</evidence>
<protein>
    <recommendedName>
        <fullName evidence="7">RDD domain-containing protein</fullName>
    </recommendedName>
</protein>
<evidence type="ECO:0000256" key="2">
    <source>
        <dbReference type="ARBA" id="ARBA00022475"/>
    </source>
</evidence>
<evidence type="ECO:0000256" key="3">
    <source>
        <dbReference type="ARBA" id="ARBA00022692"/>
    </source>
</evidence>
<proteinExistence type="predicted"/>
<keyword evidence="4 6" id="KW-1133">Transmembrane helix</keyword>
<dbReference type="InterPro" id="IPR051791">
    <property type="entry name" value="Pra-immunoreactive"/>
</dbReference>
<evidence type="ECO:0000313" key="9">
    <source>
        <dbReference type="Proteomes" id="UP000249447"/>
    </source>
</evidence>
<sequence length="232" mass="24756">MTAPARFWPRYVAWSLDAALICVAIVPFVAARVRAAASAFDDHLLQLLIGGYTHLDRGLNEGLPALALTPRLLADPQIRATTLALAADLVRMGLPVLVGYVVAGLVYQVAAESTGWRATPGKRVLGLEVVDGQGRALGPLRALARYLASALSWLSLNLGHMMAMAPPHHLALHDRVSATRVRARSPERPLPRWALGWVLLQVLLGVVVCVALVVAFSRLALQALEAALGPIG</sequence>
<feature type="transmembrane region" description="Helical" evidence="6">
    <location>
        <begin position="194"/>
        <end position="216"/>
    </location>
</feature>
<reference evidence="8 9" key="1">
    <citation type="submission" date="2018-05" db="EMBL/GenBank/DDBJ databases">
        <title>The complete genome of Lysobacter maris HZ9B, a marine bacterium antagonistic against terrestrial plant pathogens.</title>
        <authorList>
            <person name="Zhang X.-Q."/>
        </authorList>
    </citation>
    <scope>NUCLEOTIDE SEQUENCE [LARGE SCALE GENOMIC DNA]</scope>
    <source>
        <strain evidence="8 9">HZ9B</strain>
    </source>
</reference>
<evidence type="ECO:0000256" key="1">
    <source>
        <dbReference type="ARBA" id="ARBA00004651"/>
    </source>
</evidence>
<keyword evidence="9" id="KW-1185">Reference proteome</keyword>
<keyword evidence="5 6" id="KW-0472">Membrane</keyword>
<dbReference type="Pfam" id="PF06271">
    <property type="entry name" value="RDD"/>
    <property type="match status" value="1"/>
</dbReference>
<keyword evidence="3 6" id="KW-0812">Transmembrane</keyword>
<dbReference type="OrthoDB" id="9793824at2"/>
<name>A0A2U9T3L6_9GAMM</name>
<organism evidence="8 9">
    <name type="scientific">Marilutibacter maris</name>
    <dbReference type="NCBI Taxonomy" id="1605891"/>
    <lineage>
        <taxon>Bacteria</taxon>
        <taxon>Pseudomonadati</taxon>
        <taxon>Pseudomonadota</taxon>
        <taxon>Gammaproteobacteria</taxon>
        <taxon>Lysobacterales</taxon>
        <taxon>Lysobacteraceae</taxon>
        <taxon>Marilutibacter</taxon>
    </lineage>
</organism>
<dbReference type="AlphaFoldDB" id="A0A2U9T3L6"/>
<evidence type="ECO:0000256" key="6">
    <source>
        <dbReference type="SAM" id="Phobius"/>
    </source>
</evidence>
<comment type="subcellular location">
    <subcellularLocation>
        <location evidence="1">Cell membrane</location>
        <topology evidence="1">Multi-pass membrane protein</topology>
    </subcellularLocation>
</comment>
<feature type="domain" description="RDD" evidence="7">
    <location>
        <begin position="5"/>
        <end position="177"/>
    </location>
</feature>
<gene>
    <name evidence="8" type="ORF">C9I47_0239</name>
</gene>
<dbReference type="PANTHER" id="PTHR36115">
    <property type="entry name" value="PROLINE-RICH ANTIGEN HOMOLOG-RELATED"/>
    <property type="match status" value="1"/>
</dbReference>